<proteinExistence type="predicted"/>
<gene>
    <name evidence="1" type="ORF">LCGC14_2918200</name>
</gene>
<sequence length="48" mass="5498">LKAKLAELKSKVYLTPEEGIEKKNIQKLKLAKKDRMAALISDYRKSHA</sequence>
<dbReference type="AlphaFoldDB" id="A0A0F8XPT9"/>
<feature type="non-terminal residue" evidence="1">
    <location>
        <position position="1"/>
    </location>
</feature>
<reference evidence="1" key="1">
    <citation type="journal article" date="2015" name="Nature">
        <title>Complex archaea that bridge the gap between prokaryotes and eukaryotes.</title>
        <authorList>
            <person name="Spang A."/>
            <person name="Saw J.H."/>
            <person name="Jorgensen S.L."/>
            <person name="Zaremba-Niedzwiedzka K."/>
            <person name="Martijn J."/>
            <person name="Lind A.E."/>
            <person name="van Eijk R."/>
            <person name="Schleper C."/>
            <person name="Guy L."/>
            <person name="Ettema T.J."/>
        </authorList>
    </citation>
    <scope>NUCLEOTIDE SEQUENCE</scope>
</reference>
<accession>A0A0F8XPT9</accession>
<name>A0A0F8XPT9_9ZZZZ</name>
<protein>
    <submittedName>
        <fullName evidence="1">Uncharacterized protein</fullName>
    </submittedName>
</protein>
<evidence type="ECO:0000313" key="1">
    <source>
        <dbReference type="EMBL" id="KKK71012.1"/>
    </source>
</evidence>
<comment type="caution">
    <text evidence="1">The sequence shown here is derived from an EMBL/GenBank/DDBJ whole genome shotgun (WGS) entry which is preliminary data.</text>
</comment>
<organism evidence="1">
    <name type="scientific">marine sediment metagenome</name>
    <dbReference type="NCBI Taxonomy" id="412755"/>
    <lineage>
        <taxon>unclassified sequences</taxon>
        <taxon>metagenomes</taxon>
        <taxon>ecological metagenomes</taxon>
    </lineage>
</organism>
<dbReference type="EMBL" id="LAZR01057927">
    <property type="protein sequence ID" value="KKK71012.1"/>
    <property type="molecule type" value="Genomic_DNA"/>
</dbReference>